<feature type="compositionally biased region" description="Polar residues" evidence="1">
    <location>
        <begin position="83"/>
        <end position="97"/>
    </location>
</feature>
<protein>
    <submittedName>
        <fullName evidence="2">Uncharacterized protein</fullName>
    </submittedName>
</protein>
<reference evidence="2" key="1">
    <citation type="journal article" date="2020" name="Stud. Mycol.">
        <title>101 Dothideomycetes genomes: a test case for predicting lifestyles and emergence of pathogens.</title>
        <authorList>
            <person name="Haridas S."/>
            <person name="Albert R."/>
            <person name="Binder M."/>
            <person name="Bloem J."/>
            <person name="Labutti K."/>
            <person name="Salamov A."/>
            <person name="Andreopoulos B."/>
            <person name="Baker S."/>
            <person name="Barry K."/>
            <person name="Bills G."/>
            <person name="Bluhm B."/>
            <person name="Cannon C."/>
            <person name="Castanera R."/>
            <person name="Culley D."/>
            <person name="Daum C."/>
            <person name="Ezra D."/>
            <person name="Gonzalez J."/>
            <person name="Henrissat B."/>
            <person name="Kuo A."/>
            <person name="Liang C."/>
            <person name="Lipzen A."/>
            <person name="Lutzoni F."/>
            <person name="Magnuson J."/>
            <person name="Mondo S."/>
            <person name="Nolan M."/>
            <person name="Ohm R."/>
            <person name="Pangilinan J."/>
            <person name="Park H.-J."/>
            <person name="Ramirez L."/>
            <person name="Alfaro M."/>
            <person name="Sun H."/>
            <person name="Tritt A."/>
            <person name="Yoshinaga Y."/>
            <person name="Zwiers L.-H."/>
            <person name="Turgeon B."/>
            <person name="Goodwin S."/>
            <person name="Spatafora J."/>
            <person name="Crous P."/>
            <person name="Grigoriev I."/>
        </authorList>
    </citation>
    <scope>NUCLEOTIDE SEQUENCE</scope>
    <source>
        <strain evidence="2">CBS 109.77</strain>
    </source>
</reference>
<evidence type="ECO:0000256" key="1">
    <source>
        <dbReference type="SAM" id="MobiDB-lite"/>
    </source>
</evidence>
<evidence type="ECO:0000313" key="3">
    <source>
        <dbReference type="Proteomes" id="UP000799757"/>
    </source>
</evidence>
<dbReference type="EMBL" id="MU002045">
    <property type="protein sequence ID" value="KAF2790957.1"/>
    <property type="molecule type" value="Genomic_DNA"/>
</dbReference>
<name>A0A6A6X4W3_9PLEO</name>
<gene>
    <name evidence="2" type="ORF">K505DRAFT_250046</name>
</gene>
<feature type="region of interest" description="Disordered" evidence="1">
    <location>
        <begin position="83"/>
        <end position="114"/>
    </location>
</feature>
<proteinExistence type="predicted"/>
<dbReference type="AlphaFoldDB" id="A0A6A6X4W3"/>
<evidence type="ECO:0000313" key="2">
    <source>
        <dbReference type="EMBL" id="KAF2790957.1"/>
    </source>
</evidence>
<accession>A0A6A6X4W3</accession>
<feature type="compositionally biased region" description="Low complexity" evidence="1">
    <location>
        <begin position="98"/>
        <end position="114"/>
    </location>
</feature>
<sequence>MIPDYYSPNFSHSTPTCYFSIVQPASHHHFSVETPSTTPLSAYSPEAFSDPTHPLLAFRSPPISSEPSATSIMDASKFLQLQTAASHSRPTAQPMQHSSSTSSNSSSGSSSSSYSLSMVPQPCCSRCRRDSTSHNGMVKFGTNLYYCRHCASMVGYSAG</sequence>
<keyword evidence="3" id="KW-1185">Reference proteome</keyword>
<dbReference type="Proteomes" id="UP000799757">
    <property type="component" value="Unassembled WGS sequence"/>
</dbReference>
<dbReference type="OrthoDB" id="3920481at2759"/>
<organism evidence="2 3">
    <name type="scientific">Melanomma pulvis-pyrius CBS 109.77</name>
    <dbReference type="NCBI Taxonomy" id="1314802"/>
    <lineage>
        <taxon>Eukaryota</taxon>
        <taxon>Fungi</taxon>
        <taxon>Dikarya</taxon>
        <taxon>Ascomycota</taxon>
        <taxon>Pezizomycotina</taxon>
        <taxon>Dothideomycetes</taxon>
        <taxon>Pleosporomycetidae</taxon>
        <taxon>Pleosporales</taxon>
        <taxon>Melanommataceae</taxon>
        <taxon>Melanomma</taxon>
    </lineage>
</organism>